<evidence type="ECO:0000256" key="5">
    <source>
        <dbReference type="ARBA" id="ARBA00022737"/>
    </source>
</evidence>
<accession>A0AAU9JJT7</accession>
<dbReference type="Pfam" id="PF18808">
    <property type="entry name" value="Importin_rep_4"/>
    <property type="match status" value="1"/>
</dbReference>
<evidence type="ECO:0000313" key="10">
    <source>
        <dbReference type="Proteomes" id="UP001162131"/>
    </source>
</evidence>
<dbReference type="InterPro" id="IPR016024">
    <property type="entry name" value="ARM-type_fold"/>
</dbReference>
<dbReference type="InterPro" id="IPR057672">
    <property type="entry name" value="TPR_IPO4/5"/>
</dbReference>
<protein>
    <recommendedName>
        <fullName evidence="8">IPO4/5-like TPR repeats domain-containing protein</fullName>
    </recommendedName>
</protein>
<organism evidence="9 10">
    <name type="scientific">Blepharisma stoltei</name>
    <dbReference type="NCBI Taxonomy" id="1481888"/>
    <lineage>
        <taxon>Eukaryota</taxon>
        <taxon>Sar</taxon>
        <taxon>Alveolata</taxon>
        <taxon>Ciliophora</taxon>
        <taxon>Postciliodesmatophora</taxon>
        <taxon>Heterotrichea</taxon>
        <taxon>Heterotrichida</taxon>
        <taxon>Blepharismidae</taxon>
        <taxon>Blepharisma</taxon>
    </lineage>
</organism>
<gene>
    <name evidence="9" type="ORF">BSTOLATCC_MIC44158</name>
</gene>
<comment type="caution">
    <text evidence="9">The sequence shown here is derived from an EMBL/GenBank/DDBJ whole genome shotgun (WGS) entry which is preliminary data.</text>
</comment>
<keyword evidence="3" id="KW-0813">Transport</keyword>
<proteinExistence type="predicted"/>
<dbReference type="Pfam" id="PF18829">
    <property type="entry name" value="Importin_rep_6"/>
    <property type="match status" value="1"/>
</dbReference>
<evidence type="ECO:0000256" key="3">
    <source>
        <dbReference type="ARBA" id="ARBA00022448"/>
    </source>
</evidence>
<evidence type="ECO:0000313" key="9">
    <source>
        <dbReference type="EMBL" id="CAG9327523.1"/>
    </source>
</evidence>
<evidence type="ECO:0000256" key="6">
    <source>
        <dbReference type="ARBA" id="ARBA00022927"/>
    </source>
</evidence>
<keyword evidence="4" id="KW-0963">Cytoplasm</keyword>
<keyword evidence="5" id="KW-0677">Repeat</keyword>
<evidence type="ECO:0000256" key="1">
    <source>
        <dbReference type="ARBA" id="ARBA00004123"/>
    </source>
</evidence>
<evidence type="ECO:0000256" key="4">
    <source>
        <dbReference type="ARBA" id="ARBA00022490"/>
    </source>
</evidence>
<dbReference type="GO" id="GO:0005634">
    <property type="term" value="C:nucleus"/>
    <property type="evidence" value="ECO:0007669"/>
    <property type="project" value="UniProtKB-SubCell"/>
</dbReference>
<dbReference type="InterPro" id="IPR041653">
    <property type="entry name" value="Importin_rep_4"/>
</dbReference>
<dbReference type="InterPro" id="IPR040122">
    <property type="entry name" value="Importin_beta"/>
</dbReference>
<sequence length="1093" mass="123687">MEQVTEAEIQEVSQLLAGVLASNNTFRKQCEAQYNAALQQQPGKLFMCLVYNLNNTDLSVKTLSSILLKKLVAPITTHDIWNKLPLEVQNLAKQMLLDKISNEENRKIREHICEVVGLLGSNILISEGKNGTWDELLPFIYRSLEASGQLRVSALEVLATLFPYLFDQFMDSNDKIFQVFKVALNDEDISTRSSCLKAVNSLLSIVDTATALYYKDLVPDILKSIDYILSIDLYTGNKSLELLRELVDSEPKIFKPSILHCFELIHHLCNKQGLDISSKNLALEFIVCVCERMPKVIHQNVQLAVQTISKIMEMMVGIDQEIDEAWKVPEEGFQDKDDEEGDLEMDYAKIGRRLISRLIEAVGDRYLLDPTLGLIQQALSAENDWRMTYVALMALSEILNYISEPEKITELVHFLTIFSKSQNPKVRYAVFHLIGEASQDYPQEFQSSHHEKIYPILVEGLNDSTPRVVAHCCLAISKFIRDAGISLASSYAVAFIPKLITFLSQNCPSIVVEQSCTAIAAIATSCKDYFKDDYIIIMPYLLSLFEKYKEDYYKTLRGRVIECIMSMSKNVEKEVFMLHAEPIINIMKNMQEGDLENSDQLVGYLLSGWQRICEIMESDFSGYLDEVVPGLIQMVDRQMEIHVYTNPDSFVDIHKELGEQKATVSTTITENKELAMQTLLSFVTTLKGQFSKYIDSVVRVAVPMMHFHLNESVRGAAASLLAGLIEVKFLSGEQNAVQDTMHLSQVFLKLLWHAVEEEYVCEAETDQLKAIKKIIDITGVPYLTQTDVTSMGEKLIKLLQKSIQNRNVAQNSDEEEDEAYNEYRKGEEDNLHTAISEVLGVIFKTQKEKSLPIINYLMTNTFPKLLSQEALDEDHKLVIFILDDIIEFLGQNLIKDYWNAIGEVLVKFATDTNDAVRQAACYGLGIFAANTSPEGFKPWVPFVISAIEKSLQVACEKNTKSHGYARDNAVAAMGRVIKFQHMNLDMAIVVPAFIELLPIKFDKMEAKYMNDVLADLVISSENIALGENGERMLKVLHILSDALETKYIEAETTGKIKEILMRLNSRQSAVFAEAWRTLRDSQQVKINRLISGK</sequence>
<feature type="domain" description="IPO4/5-like TPR repeats" evidence="8">
    <location>
        <begin position="105"/>
        <end position="263"/>
    </location>
</feature>
<dbReference type="GO" id="GO:0005737">
    <property type="term" value="C:cytoplasm"/>
    <property type="evidence" value="ECO:0007669"/>
    <property type="project" value="UniProtKB-SubCell"/>
</dbReference>
<keyword evidence="10" id="KW-1185">Reference proteome</keyword>
<dbReference type="Proteomes" id="UP001162131">
    <property type="component" value="Unassembled WGS sequence"/>
</dbReference>
<dbReference type="EMBL" id="CAJZBQ010000044">
    <property type="protein sequence ID" value="CAG9327523.1"/>
    <property type="molecule type" value="Genomic_DNA"/>
</dbReference>
<comment type="subcellular location">
    <subcellularLocation>
        <location evidence="2">Cytoplasm</location>
    </subcellularLocation>
    <subcellularLocation>
        <location evidence="1">Nucleus</location>
    </subcellularLocation>
</comment>
<dbReference type="InterPro" id="IPR011989">
    <property type="entry name" value="ARM-like"/>
</dbReference>
<keyword evidence="6" id="KW-0653">Protein transport</keyword>
<evidence type="ECO:0000259" key="8">
    <source>
        <dbReference type="Pfam" id="PF25780"/>
    </source>
</evidence>
<dbReference type="SUPFAM" id="SSF48371">
    <property type="entry name" value="ARM repeat"/>
    <property type="match status" value="2"/>
</dbReference>
<evidence type="ECO:0000256" key="2">
    <source>
        <dbReference type="ARBA" id="ARBA00004496"/>
    </source>
</evidence>
<keyword evidence="7" id="KW-0539">Nucleus</keyword>
<dbReference type="AlphaFoldDB" id="A0AAU9JJT7"/>
<dbReference type="GO" id="GO:0006606">
    <property type="term" value="P:protein import into nucleus"/>
    <property type="evidence" value="ECO:0007669"/>
    <property type="project" value="InterPro"/>
</dbReference>
<dbReference type="Gene3D" id="1.25.10.10">
    <property type="entry name" value="Leucine-rich Repeat Variant"/>
    <property type="match status" value="1"/>
</dbReference>
<dbReference type="InterPro" id="IPR041389">
    <property type="entry name" value="Importin_rep_6"/>
</dbReference>
<dbReference type="PANTHER" id="PTHR10527">
    <property type="entry name" value="IMPORTIN BETA"/>
    <property type="match status" value="1"/>
</dbReference>
<dbReference type="Pfam" id="PF25780">
    <property type="entry name" value="TPR_IPO5"/>
    <property type="match status" value="1"/>
</dbReference>
<name>A0AAU9JJT7_9CILI</name>
<evidence type="ECO:0000256" key="7">
    <source>
        <dbReference type="ARBA" id="ARBA00023242"/>
    </source>
</evidence>
<reference evidence="9" key="1">
    <citation type="submission" date="2021-09" db="EMBL/GenBank/DDBJ databases">
        <authorList>
            <consortium name="AG Swart"/>
            <person name="Singh M."/>
            <person name="Singh A."/>
            <person name="Seah K."/>
            <person name="Emmerich C."/>
        </authorList>
    </citation>
    <scope>NUCLEOTIDE SEQUENCE</scope>
    <source>
        <strain evidence="9">ATCC30299</strain>
    </source>
</reference>